<evidence type="ECO:0000313" key="6">
    <source>
        <dbReference type="Proteomes" id="UP001149090"/>
    </source>
</evidence>
<dbReference type="SMART" id="SM00185">
    <property type="entry name" value="ARM"/>
    <property type="match status" value="4"/>
</dbReference>
<dbReference type="Proteomes" id="UP001149090">
    <property type="component" value="Unassembled WGS sequence"/>
</dbReference>
<dbReference type="InterPro" id="IPR000210">
    <property type="entry name" value="BTB/POZ_dom"/>
</dbReference>
<gene>
    <name evidence="5" type="ORF">M0811_10530</name>
</gene>
<dbReference type="SMART" id="SM00225">
    <property type="entry name" value="BTB"/>
    <property type="match status" value="1"/>
</dbReference>
<evidence type="ECO:0000256" key="1">
    <source>
        <dbReference type="ARBA" id="ARBA00022737"/>
    </source>
</evidence>
<accession>A0A9Q0LGX8</accession>
<evidence type="ECO:0000256" key="2">
    <source>
        <dbReference type="PROSITE-ProRule" id="PRU00259"/>
    </source>
</evidence>
<dbReference type="InterPro" id="IPR056597">
    <property type="entry name" value="ARM_LRRK2"/>
</dbReference>
<dbReference type="CDD" id="cd18186">
    <property type="entry name" value="BTB_POZ_ZBTB_KLHL-like"/>
    <property type="match status" value="1"/>
</dbReference>
<dbReference type="InterPro" id="IPR011989">
    <property type="entry name" value="ARM-like"/>
</dbReference>
<keyword evidence="3" id="KW-0175">Coiled coil</keyword>
<dbReference type="AlphaFoldDB" id="A0A9Q0LGX8"/>
<evidence type="ECO:0000256" key="3">
    <source>
        <dbReference type="SAM" id="Coils"/>
    </source>
</evidence>
<protein>
    <recommendedName>
        <fullName evidence="4">BTB domain-containing protein</fullName>
    </recommendedName>
</protein>
<dbReference type="InterPro" id="IPR000225">
    <property type="entry name" value="Armadillo"/>
</dbReference>
<feature type="coiled-coil region" evidence="3">
    <location>
        <begin position="363"/>
        <end position="439"/>
    </location>
</feature>
<dbReference type="PROSITE" id="PS50097">
    <property type="entry name" value="BTB"/>
    <property type="match status" value="1"/>
</dbReference>
<dbReference type="PANTHER" id="PTHR22895:SF0">
    <property type="entry name" value="ARMADILLO REPEAT-CONTAINING PROTEIN 6"/>
    <property type="match status" value="1"/>
</dbReference>
<feature type="repeat" description="ARM" evidence="2">
    <location>
        <begin position="617"/>
        <end position="661"/>
    </location>
</feature>
<dbReference type="InterPro" id="IPR011333">
    <property type="entry name" value="SKP1/BTB/POZ_sf"/>
</dbReference>
<dbReference type="SUPFAM" id="SSF54695">
    <property type="entry name" value="POZ domain"/>
    <property type="match status" value="1"/>
</dbReference>
<name>A0A9Q0LGX8_ANAIG</name>
<dbReference type="EMBL" id="JAPDFW010000090">
    <property type="protein sequence ID" value="KAJ5071258.1"/>
    <property type="molecule type" value="Genomic_DNA"/>
</dbReference>
<evidence type="ECO:0000313" key="5">
    <source>
        <dbReference type="EMBL" id="KAJ5071258.1"/>
    </source>
</evidence>
<dbReference type="OrthoDB" id="1683831at2759"/>
<dbReference type="PANTHER" id="PTHR22895">
    <property type="entry name" value="ARMADILLO REPEAT-CONTAINING PROTEIN 6"/>
    <property type="match status" value="1"/>
</dbReference>
<dbReference type="PROSITE" id="PS50176">
    <property type="entry name" value="ARM_REPEAT"/>
    <property type="match status" value="2"/>
</dbReference>
<proteinExistence type="predicted"/>
<keyword evidence="1" id="KW-0677">Repeat</keyword>
<feature type="domain" description="BTB" evidence="4">
    <location>
        <begin position="128"/>
        <end position="194"/>
    </location>
</feature>
<reference evidence="5" key="1">
    <citation type="submission" date="2022-10" db="EMBL/GenBank/DDBJ databases">
        <title>Novel sulphate-reducing endosymbionts in the free-living metamonad Anaeramoeba.</title>
        <authorList>
            <person name="Jerlstrom-Hultqvist J."/>
            <person name="Cepicka I."/>
            <person name="Gallot-Lavallee L."/>
            <person name="Salas-Leiva D."/>
            <person name="Curtis B.A."/>
            <person name="Zahonova K."/>
            <person name="Pipaliya S."/>
            <person name="Dacks J."/>
            <person name="Roger A.J."/>
        </authorList>
    </citation>
    <scope>NUCLEOTIDE SEQUENCE</scope>
    <source>
        <strain evidence="5">BMAN</strain>
    </source>
</reference>
<dbReference type="Gene3D" id="3.30.710.10">
    <property type="entry name" value="Potassium Channel Kv1.1, Chain A"/>
    <property type="match status" value="1"/>
</dbReference>
<dbReference type="Gene3D" id="1.25.10.10">
    <property type="entry name" value="Leucine-rich Repeat Variant"/>
    <property type="match status" value="1"/>
</dbReference>
<sequence length="725" mass="85600">MDNSSNKTKLKKNPKSLKMQIQDMFQNQNKNLLQIRNQIQNQIQIQIEDLFEKQNQMFFQNQIQIQNQNQNQNQNFNLNQIQKIYFDKKPRKIEISKLYQFPLQELNKFLIYELLSNYKTMFQNEENCDFIIYAGEINQKIPCHKNILNSRSRFFYEKNHEKADMDELYLPKFEYDVVEPIISFFYGSEFKFNSNNFEKYFEVAKFFKLSSLRIKIEKEVSQKINAKNAIVIYLKSILIESNYLSSICEKFIKENIDQIILNDEIGEINNKELRNIIEFIQSTPKENKIDLIWKLSRDWKEKFKKTNKNLINKEEYIDPIQIQQIPEDINDFYYIVDSIKNAQLITSNSKTENNPFLPSTDQLRLMFQKNQKLQEENQKIKEENEKLKEENEKIKEENQKIKEENEKIQKTQTEQTEIIKQKNQEINQLMESIQEKDQEINQIKRPIQQKEKNKIKQIQSELDSNVTEKAKQTFLKFTTRISELKKDSIKEIIDTMEEFSFSQDIQEFGCYLLQMISAENERNPVEIQKLKGLQTLIKTMNNFPNNQLVQYHGCGAVGNICADFKNKNIIRKLNGIQPVIDAINNFPNDSDVQYHACGALWNFANNEPNRIEIRKLNGIQPIINAMNRFPDNEGIQLHGCGGLKNLAANEENRIEIPKLNGIEAIINAVNKFPNNPQIQMQGSSALWNLASQNKENQKRIIKLNGISLLKQSMNIFPNIQNFLKK</sequence>
<feature type="repeat" description="ARM" evidence="2">
    <location>
        <begin position="574"/>
        <end position="618"/>
    </location>
</feature>
<dbReference type="Pfam" id="PF23744">
    <property type="entry name" value="ARM_LRRK2"/>
    <property type="match status" value="1"/>
</dbReference>
<keyword evidence="6" id="KW-1185">Reference proteome</keyword>
<organism evidence="5 6">
    <name type="scientific">Anaeramoeba ignava</name>
    <name type="common">Anaerobic marine amoeba</name>
    <dbReference type="NCBI Taxonomy" id="1746090"/>
    <lineage>
        <taxon>Eukaryota</taxon>
        <taxon>Metamonada</taxon>
        <taxon>Anaeramoebidae</taxon>
        <taxon>Anaeramoeba</taxon>
    </lineage>
</organism>
<evidence type="ECO:0000259" key="4">
    <source>
        <dbReference type="PROSITE" id="PS50097"/>
    </source>
</evidence>
<dbReference type="InterPro" id="IPR016024">
    <property type="entry name" value="ARM-type_fold"/>
</dbReference>
<dbReference type="SUPFAM" id="SSF48371">
    <property type="entry name" value="ARM repeat"/>
    <property type="match status" value="1"/>
</dbReference>
<dbReference type="Pfam" id="PF00651">
    <property type="entry name" value="BTB"/>
    <property type="match status" value="1"/>
</dbReference>
<comment type="caution">
    <text evidence="5">The sequence shown here is derived from an EMBL/GenBank/DDBJ whole genome shotgun (WGS) entry which is preliminary data.</text>
</comment>